<comment type="caution">
    <text evidence="6">The sequence shown here is derived from an EMBL/GenBank/DDBJ whole genome shotgun (WGS) entry which is preliminary data.</text>
</comment>
<accession>A0AAW0MFC7</accession>
<evidence type="ECO:0000256" key="1">
    <source>
        <dbReference type="ARBA" id="ARBA00022723"/>
    </source>
</evidence>
<dbReference type="EMBL" id="JBBPFD010000378">
    <property type="protein sequence ID" value="KAK7879082.1"/>
    <property type="molecule type" value="Genomic_DNA"/>
</dbReference>
<protein>
    <recommendedName>
        <fullName evidence="5">IBR domain-containing protein</fullName>
    </recommendedName>
</protein>
<evidence type="ECO:0000256" key="2">
    <source>
        <dbReference type="ARBA" id="ARBA00022771"/>
    </source>
</evidence>
<feature type="non-terminal residue" evidence="6">
    <location>
        <position position="1"/>
    </location>
</feature>
<dbReference type="Proteomes" id="UP001460270">
    <property type="component" value="Unassembled WGS sequence"/>
</dbReference>
<keyword evidence="7" id="KW-1185">Reference proteome</keyword>
<organism evidence="6 7">
    <name type="scientific">Mugilogobius chulae</name>
    <name type="common">yellowstripe goby</name>
    <dbReference type="NCBI Taxonomy" id="88201"/>
    <lineage>
        <taxon>Eukaryota</taxon>
        <taxon>Metazoa</taxon>
        <taxon>Chordata</taxon>
        <taxon>Craniata</taxon>
        <taxon>Vertebrata</taxon>
        <taxon>Euteleostomi</taxon>
        <taxon>Actinopterygii</taxon>
        <taxon>Neopterygii</taxon>
        <taxon>Teleostei</taxon>
        <taxon>Neoteleostei</taxon>
        <taxon>Acanthomorphata</taxon>
        <taxon>Gobiaria</taxon>
        <taxon>Gobiiformes</taxon>
        <taxon>Gobioidei</taxon>
        <taxon>Gobiidae</taxon>
        <taxon>Gobionellinae</taxon>
        <taxon>Mugilogobius</taxon>
    </lineage>
</organism>
<keyword evidence="4" id="KW-0862">Zinc</keyword>
<keyword evidence="2" id="KW-0863">Zinc-finger</keyword>
<dbReference type="AlphaFoldDB" id="A0AAW0MFC7"/>
<reference evidence="7" key="1">
    <citation type="submission" date="2024-04" db="EMBL/GenBank/DDBJ databases">
        <title>Salinicola lusitanus LLJ914,a marine bacterium isolated from the Okinawa Trough.</title>
        <authorList>
            <person name="Li J."/>
        </authorList>
    </citation>
    <scope>NUCLEOTIDE SEQUENCE [LARGE SCALE GENOMIC DNA]</scope>
</reference>
<evidence type="ECO:0000256" key="4">
    <source>
        <dbReference type="ARBA" id="ARBA00022833"/>
    </source>
</evidence>
<evidence type="ECO:0000256" key="3">
    <source>
        <dbReference type="ARBA" id="ARBA00022786"/>
    </source>
</evidence>
<keyword evidence="1" id="KW-0479">Metal-binding</keyword>
<evidence type="ECO:0000313" key="6">
    <source>
        <dbReference type="EMBL" id="KAK7879082.1"/>
    </source>
</evidence>
<dbReference type="GO" id="GO:0008270">
    <property type="term" value="F:zinc ion binding"/>
    <property type="evidence" value="ECO:0007669"/>
    <property type="project" value="UniProtKB-KW"/>
</dbReference>
<keyword evidence="3" id="KW-0833">Ubl conjugation pathway</keyword>
<dbReference type="Gene3D" id="1.20.120.1750">
    <property type="match status" value="2"/>
</dbReference>
<dbReference type="SUPFAM" id="SSF57850">
    <property type="entry name" value="RING/U-box"/>
    <property type="match status" value="2"/>
</dbReference>
<evidence type="ECO:0000259" key="5">
    <source>
        <dbReference type="Pfam" id="PF01485"/>
    </source>
</evidence>
<evidence type="ECO:0000313" key="7">
    <source>
        <dbReference type="Proteomes" id="UP001460270"/>
    </source>
</evidence>
<proteinExistence type="predicted"/>
<dbReference type="Pfam" id="PF01485">
    <property type="entry name" value="IBR"/>
    <property type="match status" value="1"/>
</dbReference>
<sequence length="253" mass="28502">GSSNPNDPVVRFNEDEHDFLREEDHRAYRAQMPCGHTVTAQSLFKWCEKELKVEHRVHIRCGVCSAQWSFEEVTKMAMMTEEEESVFEDKRFENLVHYLNIKKCPGCQSYALRNDQNNLKVKCPKCTAQKGKTYAFCWQCLKEWKGPVPRADKCDNVGCISVLEILRTCPDVVFKSVNGGTGCPSIRACPTCGVLSKHDGTGCKNIMCASCKVQFCFVCLKLTKVCRKTSSYYGPCSSGLAPRQTSIPERTAL</sequence>
<name>A0AAW0MFC7_9GOBI</name>
<dbReference type="InterPro" id="IPR002867">
    <property type="entry name" value="IBR_dom"/>
</dbReference>
<gene>
    <name evidence="6" type="ORF">WMY93_034138</name>
</gene>
<feature type="domain" description="IBR" evidence="5">
    <location>
        <begin position="89"/>
        <end position="148"/>
    </location>
</feature>